<dbReference type="PANTHER" id="PTHR35936">
    <property type="entry name" value="MEMBRANE-BOUND LYTIC MUREIN TRANSGLYCOSYLASE F"/>
    <property type="match status" value="1"/>
</dbReference>
<dbReference type="AlphaFoldDB" id="A0A1W1XEM2"/>
<gene>
    <name evidence="4" type="ORF">SAMN02745857_01394</name>
</gene>
<evidence type="ECO:0000256" key="2">
    <source>
        <dbReference type="SAM" id="SignalP"/>
    </source>
</evidence>
<dbReference type="OrthoDB" id="8907081at2"/>
<dbReference type="STRING" id="1121001.SAMN02745857_01394"/>
<feature type="domain" description="Solute-binding protein family 3/N-terminal" evidence="3">
    <location>
        <begin position="27"/>
        <end position="241"/>
    </location>
</feature>
<dbReference type="EMBL" id="FWXD01000006">
    <property type="protein sequence ID" value="SMC22349.1"/>
    <property type="molecule type" value="Genomic_DNA"/>
</dbReference>
<evidence type="ECO:0000256" key="1">
    <source>
        <dbReference type="ARBA" id="ARBA00022729"/>
    </source>
</evidence>
<dbReference type="InterPro" id="IPR001638">
    <property type="entry name" value="Solute-binding_3/MltF_N"/>
</dbReference>
<accession>A0A1W1XEM2</accession>
<proteinExistence type="predicted"/>
<protein>
    <submittedName>
        <fullName evidence="4">Amino acid ABC transporter substrate-binding protein, PAAT family (TC 3.A.1.3.-)</fullName>
    </submittedName>
</protein>
<evidence type="ECO:0000313" key="4">
    <source>
        <dbReference type="EMBL" id="SMC22349.1"/>
    </source>
</evidence>
<keyword evidence="5" id="KW-1185">Reference proteome</keyword>
<organism evidence="4 5">
    <name type="scientific">Andreprevotia lacus DSM 23236</name>
    <dbReference type="NCBI Taxonomy" id="1121001"/>
    <lineage>
        <taxon>Bacteria</taxon>
        <taxon>Pseudomonadati</taxon>
        <taxon>Pseudomonadota</taxon>
        <taxon>Betaproteobacteria</taxon>
        <taxon>Neisseriales</taxon>
        <taxon>Chitinibacteraceae</taxon>
        <taxon>Andreprevotia</taxon>
    </lineage>
</organism>
<sequence>MRVASALLLLCCTALAEAGPTLTLTLQEYPPFMGQSLPGRGLLSSAVASVFARAGYSVNFEPAPNNRAIEAPRRGMADGSFGWAKTPEREKDLYYTAPVMALRMVFCQRVEAHYEWQKLTDLAPYRIGTTLGNFYSDEFEKLARSGKLKVDPGPSDEANFRKLLADRVDLFPIDAEVGPYLMHQSLTPAERARLSCPDHAYWSAPLHVVISKARPDGQAIVAAFDEALQNMQRTGELNRLIDATRKQILQPTAY</sequence>
<name>A0A1W1XEM2_9NEIS</name>
<dbReference type="Pfam" id="PF00497">
    <property type="entry name" value="SBP_bac_3"/>
    <property type="match status" value="1"/>
</dbReference>
<reference evidence="4 5" key="1">
    <citation type="submission" date="2017-04" db="EMBL/GenBank/DDBJ databases">
        <authorList>
            <person name="Afonso C.L."/>
            <person name="Miller P.J."/>
            <person name="Scott M.A."/>
            <person name="Spackman E."/>
            <person name="Goraichik I."/>
            <person name="Dimitrov K.M."/>
            <person name="Suarez D.L."/>
            <person name="Swayne D.E."/>
        </authorList>
    </citation>
    <scope>NUCLEOTIDE SEQUENCE [LARGE SCALE GENOMIC DNA]</scope>
    <source>
        <strain evidence="4 5">DSM 23236</strain>
    </source>
</reference>
<evidence type="ECO:0000313" key="5">
    <source>
        <dbReference type="Proteomes" id="UP000192761"/>
    </source>
</evidence>
<keyword evidence="1 2" id="KW-0732">Signal</keyword>
<dbReference type="SUPFAM" id="SSF53850">
    <property type="entry name" value="Periplasmic binding protein-like II"/>
    <property type="match status" value="1"/>
</dbReference>
<dbReference type="RefSeq" id="WP_084090053.1">
    <property type="nucleotide sequence ID" value="NZ_FWXD01000006.1"/>
</dbReference>
<dbReference type="PANTHER" id="PTHR35936:SF25">
    <property type="entry name" value="ABC TRANSPORTER SUBSTRATE-BINDING PROTEIN"/>
    <property type="match status" value="1"/>
</dbReference>
<feature type="signal peptide" evidence="2">
    <location>
        <begin position="1"/>
        <end position="18"/>
    </location>
</feature>
<dbReference type="Proteomes" id="UP000192761">
    <property type="component" value="Unassembled WGS sequence"/>
</dbReference>
<dbReference type="Gene3D" id="3.40.190.10">
    <property type="entry name" value="Periplasmic binding protein-like II"/>
    <property type="match status" value="2"/>
</dbReference>
<feature type="chain" id="PRO_5012912978" evidence="2">
    <location>
        <begin position="19"/>
        <end position="254"/>
    </location>
</feature>
<evidence type="ECO:0000259" key="3">
    <source>
        <dbReference type="Pfam" id="PF00497"/>
    </source>
</evidence>